<organism evidence="9 10">
    <name type="scientific">Prymnesium parvum</name>
    <name type="common">Toxic golden alga</name>
    <dbReference type="NCBI Taxonomy" id="97485"/>
    <lineage>
        <taxon>Eukaryota</taxon>
        <taxon>Haptista</taxon>
        <taxon>Haptophyta</taxon>
        <taxon>Prymnesiophyceae</taxon>
        <taxon>Prymnesiales</taxon>
        <taxon>Prymnesiaceae</taxon>
        <taxon>Prymnesium</taxon>
    </lineage>
</organism>
<keyword evidence="5" id="KW-0560">Oxidoreductase</keyword>
<dbReference type="FunFam" id="3.40.50.720:FF:000301">
    <property type="entry name" value="Hydroxysteroid dehydrogenase like 2"/>
    <property type="match status" value="1"/>
</dbReference>
<dbReference type="InterPro" id="IPR036291">
    <property type="entry name" value="NAD(P)-bd_dom_sf"/>
</dbReference>
<accession>A0AB34JGN5</accession>
<dbReference type="AlphaFoldDB" id="A0AB34JGN5"/>
<evidence type="ECO:0000256" key="5">
    <source>
        <dbReference type="ARBA" id="ARBA00023002"/>
    </source>
</evidence>
<dbReference type="Pfam" id="PF00106">
    <property type="entry name" value="adh_short"/>
    <property type="match status" value="1"/>
</dbReference>
<dbReference type="GO" id="GO:0005739">
    <property type="term" value="C:mitochondrion"/>
    <property type="evidence" value="ECO:0007669"/>
    <property type="project" value="UniProtKB-SubCell"/>
</dbReference>
<evidence type="ECO:0000256" key="8">
    <source>
        <dbReference type="ARBA" id="ARBA00040243"/>
    </source>
</evidence>
<evidence type="ECO:0000256" key="3">
    <source>
        <dbReference type="ARBA" id="ARBA00006484"/>
    </source>
</evidence>
<dbReference type="PANTHER" id="PTHR42808:SF3">
    <property type="entry name" value="HYDROXYSTEROID DEHYDROGENASE-LIKE PROTEIN 2"/>
    <property type="match status" value="1"/>
</dbReference>
<dbReference type="InterPro" id="IPR002347">
    <property type="entry name" value="SDR_fam"/>
</dbReference>
<keyword evidence="7" id="KW-0576">Peroxisome</keyword>
<comment type="caution">
    <text evidence="9">The sequence shown here is derived from an EMBL/GenBank/DDBJ whole genome shotgun (WGS) entry which is preliminary data.</text>
</comment>
<keyword evidence="6" id="KW-0496">Mitochondrion</keyword>
<dbReference type="GO" id="GO:0016491">
    <property type="term" value="F:oxidoreductase activity"/>
    <property type="evidence" value="ECO:0007669"/>
    <property type="project" value="UniProtKB-KW"/>
</dbReference>
<proteinExistence type="inferred from homology"/>
<evidence type="ECO:0000256" key="1">
    <source>
        <dbReference type="ARBA" id="ARBA00004173"/>
    </source>
</evidence>
<evidence type="ECO:0000313" key="10">
    <source>
        <dbReference type="Proteomes" id="UP001515480"/>
    </source>
</evidence>
<evidence type="ECO:0000256" key="6">
    <source>
        <dbReference type="ARBA" id="ARBA00023128"/>
    </source>
</evidence>
<dbReference type="SUPFAM" id="SSF51735">
    <property type="entry name" value="NAD(P)-binding Rossmann-fold domains"/>
    <property type="match status" value="1"/>
</dbReference>
<protein>
    <recommendedName>
        <fullName evidence="8">Hydroxysteroid dehydrogenase-like protein 2</fullName>
    </recommendedName>
</protein>
<name>A0AB34JGN5_PRYPA</name>
<evidence type="ECO:0000256" key="2">
    <source>
        <dbReference type="ARBA" id="ARBA00004275"/>
    </source>
</evidence>
<dbReference type="NCBIfam" id="NF006133">
    <property type="entry name" value="PRK08278.1"/>
    <property type="match status" value="1"/>
</dbReference>
<evidence type="ECO:0000256" key="7">
    <source>
        <dbReference type="ARBA" id="ARBA00023140"/>
    </source>
</evidence>
<dbReference type="GO" id="GO:0005777">
    <property type="term" value="C:peroxisome"/>
    <property type="evidence" value="ECO:0007669"/>
    <property type="project" value="UniProtKB-SubCell"/>
</dbReference>
<keyword evidence="10" id="KW-1185">Reference proteome</keyword>
<evidence type="ECO:0000256" key="4">
    <source>
        <dbReference type="ARBA" id="ARBA00022857"/>
    </source>
</evidence>
<dbReference type="Gene3D" id="3.40.50.720">
    <property type="entry name" value="NAD(P)-binding Rossmann-like Domain"/>
    <property type="match status" value="1"/>
</dbReference>
<keyword evidence="4" id="KW-0521">NADP</keyword>
<comment type="subcellular location">
    <subcellularLocation>
        <location evidence="1">Mitochondrion</location>
    </subcellularLocation>
    <subcellularLocation>
        <location evidence="2">Peroxisome</location>
    </subcellularLocation>
</comment>
<comment type="similarity">
    <text evidence="3">Belongs to the short-chain dehydrogenases/reductases (SDR) family.</text>
</comment>
<dbReference type="EMBL" id="JBGBPQ010000009">
    <property type="protein sequence ID" value="KAL1520103.1"/>
    <property type="molecule type" value="Genomic_DNA"/>
</dbReference>
<dbReference type="Proteomes" id="UP001515480">
    <property type="component" value="Unassembled WGS sequence"/>
</dbReference>
<dbReference type="InterPro" id="IPR051935">
    <property type="entry name" value="HSDL2"/>
</dbReference>
<reference evidence="9 10" key="1">
    <citation type="journal article" date="2024" name="Science">
        <title>Giant polyketide synthase enzymes in the biosynthesis of giant marine polyether toxins.</title>
        <authorList>
            <person name="Fallon T.R."/>
            <person name="Shende V.V."/>
            <person name="Wierzbicki I.H."/>
            <person name="Pendleton A.L."/>
            <person name="Watervoot N.F."/>
            <person name="Auber R.P."/>
            <person name="Gonzalez D.J."/>
            <person name="Wisecaver J.H."/>
            <person name="Moore B.S."/>
        </authorList>
    </citation>
    <scope>NUCLEOTIDE SEQUENCE [LARGE SCALE GENOMIC DNA]</scope>
    <source>
        <strain evidence="9 10">12B1</strain>
    </source>
</reference>
<evidence type="ECO:0000313" key="9">
    <source>
        <dbReference type="EMBL" id="KAL1520103.1"/>
    </source>
</evidence>
<dbReference type="PRINTS" id="PR00081">
    <property type="entry name" value="GDHRDH"/>
</dbReference>
<dbReference type="PANTHER" id="PTHR42808">
    <property type="entry name" value="HYDROXYSTEROID DEHYDROGENASE-LIKE PROTEIN 2"/>
    <property type="match status" value="1"/>
</dbReference>
<gene>
    <name evidence="9" type="ORF">AB1Y20_023576</name>
</gene>
<sequence>MALAGRVVLVTGGSRGIGLAIAKRCAADGAKVVIAAKTAAPHPKLKGTIYSAAEECDAAGAAATLAVQADLREDRCIDEMVAATIARFGALDILVNNASAIDNSGTLEVDAKKYELMHRINGRGAFWTSKVALPHLLKGSNPHVLNLSPPLNLDPRWFKVGGVAYTMAKYNMSMAALGMAEEFRGKVAFNCLWPRTPIATAAVEMVLGTVGTQASRTVDIMADSAYWILTQPHDKCTGNCFIDDEVMTQKVGLSEKDLDRYRVSKFVPLMPDLYVGDPAAMERYVDAARKVSGAMSSLMGSFKRR</sequence>